<dbReference type="InterPro" id="IPR013785">
    <property type="entry name" value="Aldolase_TIM"/>
</dbReference>
<sequence>MSLITEQIYENTARARELMHRSRQEGFAVGAFNIDNQETLQAISQAAQKLQAPVMVEVSAGEVKTMGGCQNIRDMVSNYRSTYNIEMYINLDHAPTVELCQQAIDAGFEFIHIDISQANHDATLEEIIMKTKDVVAYARSTGALVEAEERYFFGDSNVHKEAIDYEEVKKWNTKPNEARDFVAATGIDTMAVQIGNLHGLYPVPKILDLDLLREIRAAIDCQISLHGGSGTPLHYFEDAAKIGVSKININSDLRYAFRTTLEKVLRENPDEYAVYKLMPQVCAAVQAVVEEKIQAFGSVGKAA</sequence>
<proteinExistence type="predicted"/>
<dbReference type="Proteomes" id="UP001177295">
    <property type="component" value="Chromosome"/>
</dbReference>
<dbReference type="PANTHER" id="PTHR30304:SF0">
    <property type="entry name" value="D-TAGATOSE-1,6-BISPHOSPHATE ALDOLASE SUBUNIT GATY-RELATED"/>
    <property type="match status" value="1"/>
</dbReference>
<dbReference type="InterPro" id="IPR000771">
    <property type="entry name" value="FBA_II"/>
</dbReference>
<dbReference type="InterPro" id="IPR050246">
    <property type="entry name" value="Class_II_FBP_aldolase"/>
</dbReference>
<gene>
    <name evidence="1" type="ORF">SEML1_0548</name>
</gene>
<dbReference type="Gene3D" id="3.20.20.70">
    <property type="entry name" value="Aldolase class I"/>
    <property type="match status" value="1"/>
</dbReference>
<dbReference type="SUPFAM" id="SSF51569">
    <property type="entry name" value="Aldolase"/>
    <property type="match status" value="1"/>
</dbReference>
<dbReference type="EMBL" id="CP124550">
    <property type="protein sequence ID" value="WIO46167.1"/>
    <property type="molecule type" value="Genomic_DNA"/>
</dbReference>
<dbReference type="PIRSF" id="PIRSF001359">
    <property type="entry name" value="F_bP_aldolase_II"/>
    <property type="match status" value="1"/>
</dbReference>
<keyword evidence="2" id="KW-1185">Reference proteome</keyword>
<dbReference type="Pfam" id="PF01116">
    <property type="entry name" value="F_bP_aldolase"/>
    <property type="match status" value="1"/>
</dbReference>
<name>A0ABY8WVR2_9BACT</name>
<dbReference type="PANTHER" id="PTHR30304">
    <property type="entry name" value="D-TAGATOSE-1,6-BISPHOSPHATE ALDOLASE"/>
    <property type="match status" value="1"/>
</dbReference>
<dbReference type="RefSeq" id="WP_376753710.1">
    <property type="nucleotide sequence ID" value="NZ_CP124550.1"/>
</dbReference>
<protein>
    <submittedName>
        <fullName evidence="1">Class II fructose-bisphosphate aldolase</fullName>
    </submittedName>
</protein>
<evidence type="ECO:0000313" key="2">
    <source>
        <dbReference type="Proteomes" id="UP001177295"/>
    </source>
</evidence>
<evidence type="ECO:0000313" key="1">
    <source>
        <dbReference type="EMBL" id="WIO46167.1"/>
    </source>
</evidence>
<accession>A0ABY8WVR2</accession>
<organism evidence="1 2">
    <name type="scientific">Candidatus Southlakia epibionticum</name>
    <dbReference type="NCBI Taxonomy" id="3043284"/>
    <lineage>
        <taxon>Bacteria</taxon>
        <taxon>Candidatus Saccharimonadota</taxon>
        <taxon>Candidatus Saccharimonadia</taxon>
        <taxon>Candidatus Saccharimonadales</taxon>
        <taxon>Candidatus Saccharimonadaceae</taxon>
        <taxon>Candidatus Southlakia</taxon>
    </lineage>
</organism>
<reference evidence="1 2" key="1">
    <citation type="journal article" date="2023" name="Cell">
        <title>Genetic manipulation of Patescibacteria provides mechanistic insights into microbial dark matter and the epibiotic lifestyle.</title>
        <authorList>
            <person name="Wang Y."/>
            <person name="Gallagher L.A."/>
            <person name="Andrade P.A."/>
            <person name="Liu A."/>
            <person name="Humphreys I.R."/>
            <person name="Turkarslan S."/>
            <person name="Cutler K.J."/>
            <person name="Arrieta-Ortiz M.L."/>
            <person name="Li Y."/>
            <person name="Radey M.C."/>
            <person name="McLean J.S."/>
            <person name="Cong Q."/>
            <person name="Baker D."/>
            <person name="Baliga N.S."/>
            <person name="Peterson S.B."/>
            <person name="Mougous J.D."/>
        </authorList>
    </citation>
    <scope>NUCLEOTIDE SEQUENCE [LARGE SCALE GENOMIC DNA]</scope>
    <source>
        <strain evidence="1 2">ML1</strain>
    </source>
</reference>